<evidence type="ECO:0000313" key="2">
    <source>
        <dbReference type="Proteomes" id="UP000596661"/>
    </source>
</evidence>
<organism evidence="1 2">
    <name type="scientific">Cannabis sativa</name>
    <name type="common">Hemp</name>
    <name type="synonym">Marijuana</name>
    <dbReference type="NCBI Taxonomy" id="3483"/>
    <lineage>
        <taxon>Eukaryota</taxon>
        <taxon>Viridiplantae</taxon>
        <taxon>Streptophyta</taxon>
        <taxon>Embryophyta</taxon>
        <taxon>Tracheophyta</taxon>
        <taxon>Spermatophyta</taxon>
        <taxon>Magnoliopsida</taxon>
        <taxon>eudicotyledons</taxon>
        <taxon>Gunneridae</taxon>
        <taxon>Pentapetalae</taxon>
        <taxon>rosids</taxon>
        <taxon>fabids</taxon>
        <taxon>Rosales</taxon>
        <taxon>Cannabaceae</taxon>
        <taxon>Cannabis</taxon>
    </lineage>
</organism>
<dbReference type="EMBL" id="UZAU01000594">
    <property type="status" value="NOT_ANNOTATED_CDS"/>
    <property type="molecule type" value="Genomic_DNA"/>
</dbReference>
<sequence>MEVFKSAKLARTIRNTKIVAPDPSPVIVPMKHFIRVKASWLRSGHVDSQRAKRVSENVPLVVIFQIPSPDSQCTAIAQRRPPSTVESSELGQLLWCNKNEHNPVFLT</sequence>
<dbReference type="Gramene" id="novel_model_5421_5bd9a17a">
    <property type="protein sequence ID" value="cds.novel_model_5421_5bd9a17a"/>
    <property type="gene ID" value="novel_gene_2807_5bd9a17a"/>
</dbReference>
<keyword evidence="2" id="KW-1185">Reference proteome</keyword>
<accession>A0A803R5R6</accession>
<dbReference type="AlphaFoldDB" id="A0A803R5R6"/>
<reference evidence="1" key="1">
    <citation type="submission" date="2018-11" db="EMBL/GenBank/DDBJ databases">
        <authorList>
            <person name="Grassa J C."/>
        </authorList>
    </citation>
    <scope>NUCLEOTIDE SEQUENCE [LARGE SCALE GENOMIC DNA]</scope>
</reference>
<reference evidence="1" key="2">
    <citation type="submission" date="2021-03" db="UniProtKB">
        <authorList>
            <consortium name="EnsemblPlants"/>
        </authorList>
    </citation>
    <scope>IDENTIFICATION</scope>
</reference>
<dbReference type="Proteomes" id="UP000596661">
    <property type="component" value="Chromosome 6"/>
</dbReference>
<protein>
    <submittedName>
        <fullName evidence="1">Uncharacterized protein</fullName>
    </submittedName>
</protein>
<name>A0A803R5R6_CANSA</name>
<proteinExistence type="predicted"/>
<dbReference type="EnsemblPlants" id="novel_model_5421_5bd9a17a">
    <property type="protein sequence ID" value="cds.novel_model_5421_5bd9a17a"/>
    <property type="gene ID" value="novel_gene_2807_5bd9a17a"/>
</dbReference>
<evidence type="ECO:0000313" key="1">
    <source>
        <dbReference type="EnsemblPlants" id="cds.novel_model_5421_5bd9a17a"/>
    </source>
</evidence>